<dbReference type="Pfam" id="PF02682">
    <property type="entry name" value="CT_C_D"/>
    <property type="match status" value="1"/>
</dbReference>
<evidence type="ECO:0000259" key="4">
    <source>
        <dbReference type="SMART" id="SM00796"/>
    </source>
</evidence>
<dbReference type="KEGG" id="xbc:ELE36_14115"/>
<keyword evidence="2 5" id="KW-0378">Hydrolase</keyword>
<organism evidence="5 6">
    <name type="scientific">Pseudolysobacter antarcticus</name>
    <dbReference type="NCBI Taxonomy" id="2511995"/>
    <lineage>
        <taxon>Bacteria</taxon>
        <taxon>Pseudomonadati</taxon>
        <taxon>Pseudomonadota</taxon>
        <taxon>Gammaproteobacteria</taxon>
        <taxon>Lysobacterales</taxon>
        <taxon>Rhodanobacteraceae</taxon>
        <taxon>Pseudolysobacter</taxon>
    </lineage>
</organism>
<accession>A0A411HM02</accession>
<dbReference type="SMART" id="SM00796">
    <property type="entry name" value="AHS1"/>
    <property type="match status" value="1"/>
</dbReference>
<dbReference type="SUPFAM" id="SSF160467">
    <property type="entry name" value="PH0987 N-terminal domain-like"/>
    <property type="match status" value="1"/>
</dbReference>
<evidence type="ECO:0000256" key="1">
    <source>
        <dbReference type="ARBA" id="ARBA00022741"/>
    </source>
</evidence>
<dbReference type="InterPro" id="IPR003833">
    <property type="entry name" value="CT_C_D"/>
</dbReference>
<dbReference type="RefSeq" id="WP_129834357.1">
    <property type="nucleotide sequence ID" value="NZ_CP035704.1"/>
</dbReference>
<dbReference type="OrthoDB" id="9778567at2"/>
<protein>
    <submittedName>
        <fullName evidence="5">5-oxoprolinase subunit PxpB</fullName>
        <ecNumber evidence="5">3.5.2.9</ecNumber>
    </submittedName>
</protein>
<sequence>MPGSQQYTDSNAPSLEALGDSALIVRFGDRLDARINAQVHRAAALLAAANLAGVREIVPAYASLTVHYDPAFFSHDDSAQIDVSPFARIGERLLVLLHDSRDEILQTTRLIEIPVCYGAEFGPDLADVAAHAGLSEAEVVALHSTSTYRVAMLGFAPGFPYLFGLNESLHLPRRATPRTRVPAGSVAIGGQQTGIYPGELPGGWHLIGRTPLHLFDAARASPALLAPADEVRFIAIDADEFAHLQTSAT</sequence>
<keyword evidence="3" id="KW-0067">ATP-binding</keyword>
<evidence type="ECO:0000313" key="6">
    <source>
        <dbReference type="Proteomes" id="UP000291562"/>
    </source>
</evidence>
<name>A0A411HM02_9GAMM</name>
<dbReference type="InterPro" id="IPR029000">
    <property type="entry name" value="Cyclophilin-like_dom_sf"/>
</dbReference>
<dbReference type="Proteomes" id="UP000291562">
    <property type="component" value="Chromosome"/>
</dbReference>
<dbReference type="EC" id="3.5.2.9" evidence="5"/>
<dbReference type="PANTHER" id="PTHR34698:SF2">
    <property type="entry name" value="5-OXOPROLINASE SUBUNIT B"/>
    <property type="match status" value="1"/>
</dbReference>
<reference evidence="5 6" key="1">
    <citation type="submission" date="2019-01" db="EMBL/GenBank/DDBJ databases">
        <title>Pseudolysobacter antarctica gen. nov., sp. nov., isolated from Fildes Peninsula, Antarctica.</title>
        <authorList>
            <person name="Wei Z."/>
            <person name="Peng F."/>
        </authorList>
    </citation>
    <scope>NUCLEOTIDE SEQUENCE [LARGE SCALE GENOMIC DNA]</scope>
    <source>
        <strain evidence="5 6">AQ6-296</strain>
    </source>
</reference>
<dbReference type="SUPFAM" id="SSF50891">
    <property type="entry name" value="Cyclophilin-like"/>
    <property type="match status" value="1"/>
</dbReference>
<proteinExistence type="predicted"/>
<evidence type="ECO:0000256" key="2">
    <source>
        <dbReference type="ARBA" id="ARBA00022801"/>
    </source>
</evidence>
<dbReference type="Gene3D" id="3.30.1360.40">
    <property type="match status" value="1"/>
</dbReference>
<dbReference type="NCBIfam" id="TIGR00370">
    <property type="entry name" value="5-oxoprolinase subunit PxpB"/>
    <property type="match status" value="1"/>
</dbReference>
<gene>
    <name evidence="5" type="primary">pxpB</name>
    <name evidence="5" type="ORF">ELE36_14115</name>
</gene>
<dbReference type="AlphaFoldDB" id="A0A411HM02"/>
<evidence type="ECO:0000256" key="3">
    <source>
        <dbReference type="ARBA" id="ARBA00022840"/>
    </source>
</evidence>
<dbReference type="GO" id="GO:0005524">
    <property type="term" value="F:ATP binding"/>
    <property type="evidence" value="ECO:0007669"/>
    <property type="project" value="UniProtKB-KW"/>
</dbReference>
<evidence type="ECO:0000313" key="5">
    <source>
        <dbReference type="EMBL" id="QBB71397.1"/>
    </source>
</evidence>
<dbReference type="Gene3D" id="2.40.100.10">
    <property type="entry name" value="Cyclophilin-like"/>
    <property type="match status" value="1"/>
</dbReference>
<keyword evidence="1" id="KW-0547">Nucleotide-binding</keyword>
<dbReference type="EMBL" id="CP035704">
    <property type="protein sequence ID" value="QBB71397.1"/>
    <property type="molecule type" value="Genomic_DNA"/>
</dbReference>
<keyword evidence="6" id="KW-1185">Reference proteome</keyword>
<feature type="domain" description="Carboxyltransferase" evidence="4">
    <location>
        <begin position="13"/>
        <end position="225"/>
    </location>
</feature>
<dbReference type="PANTHER" id="PTHR34698">
    <property type="entry name" value="5-OXOPROLINASE SUBUNIT B"/>
    <property type="match status" value="1"/>
</dbReference>
<dbReference type="InterPro" id="IPR010016">
    <property type="entry name" value="PxpB"/>
</dbReference>
<dbReference type="GO" id="GO:0017168">
    <property type="term" value="F:5-oxoprolinase (ATP-hydrolyzing) activity"/>
    <property type="evidence" value="ECO:0007669"/>
    <property type="project" value="UniProtKB-EC"/>
</dbReference>